<dbReference type="InterPro" id="IPR002347">
    <property type="entry name" value="SDR_fam"/>
</dbReference>
<evidence type="ECO:0000313" key="4">
    <source>
        <dbReference type="Proteomes" id="UP001500888"/>
    </source>
</evidence>
<dbReference type="NCBIfam" id="NF004513">
    <property type="entry name" value="PRK05854.1"/>
    <property type="match status" value="1"/>
</dbReference>
<dbReference type="NCBIfam" id="NF004846">
    <property type="entry name" value="PRK06197.1"/>
    <property type="match status" value="1"/>
</dbReference>
<protein>
    <submittedName>
        <fullName evidence="3">SDR family oxidoreductase</fullName>
    </submittedName>
</protein>
<dbReference type="PANTHER" id="PTHR24320">
    <property type="entry name" value="RETINOL DEHYDROGENASE"/>
    <property type="match status" value="1"/>
</dbReference>
<accession>A0ABP7ITB9</accession>
<dbReference type="PRINTS" id="PR00081">
    <property type="entry name" value="GDHRDH"/>
</dbReference>
<organism evidence="3 4">
    <name type="scientific">Sphaerisporangium flaviroseum</name>
    <dbReference type="NCBI Taxonomy" id="509199"/>
    <lineage>
        <taxon>Bacteria</taxon>
        <taxon>Bacillati</taxon>
        <taxon>Actinomycetota</taxon>
        <taxon>Actinomycetes</taxon>
        <taxon>Streptosporangiales</taxon>
        <taxon>Streptosporangiaceae</taxon>
        <taxon>Sphaerisporangium</taxon>
    </lineage>
</organism>
<keyword evidence="4" id="KW-1185">Reference proteome</keyword>
<dbReference type="Gene3D" id="3.40.50.720">
    <property type="entry name" value="NAD(P)-binding Rossmann-like Domain"/>
    <property type="match status" value="1"/>
</dbReference>
<evidence type="ECO:0000256" key="2">
    <source>
        <dbReference type="ARBA" id="ARBA00023002"/>
    </source>
</evidence>
<evidence type="ECO:0000256" key="1">
    <source>
        <dbReference type="ARBA" id="ARBA00006484"/>
    </source>
</evidence>
<dbReference type="Proteomes" id="UP001500888">
    <property type="component" value="Unassembled WGS sequence"/>
</dbReference>
<dbReference type="Pfam" id="PF00106">
    <property type="entry name" value="adh_short"/>
    <property type="match status" value="1"/>
</dbReference>
<dbReference type="RefSeq" id="WP_344945922.1">
    <property type="nucleotide sequence ID" value="NZ_BAAAZR010000020.1"/>
</dbReference>
<gene>
    <name evidence="3" type="ORF">GCM10022226_53970</name>
</gene>
<dbReference type="InterPro" id="IPR036291">
    <property type="entry name" value="NAD(P)-bd_dom_sf"/>
</dbReference>
<dbReference type="PANTHER" id="PTHR24320:SF148">
    <property type="entry name" value="NAD(P)-BINDING ROSSMANN-FOLD SUPERFAMILY PROTEIN"/>
    <property type="match status" value="1"/>
</dbReference>
<proteinExistence type="inferred from homology"/>
<comment type="similarity">
    <text evidence="1">Belongs to the short-chain dehydrogenases/reductases (SDR) family.</text>
</comment>
<sequence>MSSATKDIQIPDQTGMLAVVTGANSGIGFETARRLALAGADVVLAVRDPAKGDRAVANISAAGPKGTVSAEPLDLAALDSVAAFAESMNGRGRPIDILVNNAGIMAVPKRHTTADGFELQLGTNYLGHFALTGRLLPLLLKAGSPRVVHVSSGLAQIGKIDFNDLQSERKYRPWGAYAQSKLANLLFAREMRRLSAQHGWGILSAASHPGFTRTNLQTTGPNLGRGADRPDFTALFARVTRTVMEPEQGALATVYAATAPDVAGGRYYGPDGRFGLVGMPAVAKMPRRAYDEATAARLWETAERLTGVPFPPDTPQPPG</sequence>
<keyword evidence="2" id="KW-0560">Oxidoreductase</keyword>
<name>A0ABP7ITB9_9ACTN</name>
<dbReference type="SUPFAM" id="SSF51735">
    <property type="entry name" value="NAD(P)-binding Rossmann-fold domains"/>
    <property type="match status" value="1"/>
</dbReference>
<dbReference type="EMBL" id="BAAAZR010000020">
    <property type="protein sequence ID" value="GAA3826448.1"/>
    <property type="molecule type" value="Genomic_DNA"/>
</dbReference>
<reference evidence="4" key="1">
    <citation type="journal article" date="2019" name="Int. J. Syst. Evol. Microbiol.">
        <title>The Global Catalogue of Microorganisms (GCM) 10K type strain sequencing project: providing services to taxonomists for standard genome sequencing and annotation.</title>
        <authorList>
            <consortium name="The Broad Institute Genomics Platform"/>
            <consortium name="The Broad Institute Genome Sequencing Center for Infectious Disease"/>
            <person name="Wu L."/>
            <person name="Ma J."/>
        </authorList>
    </citation>
    <scope>NUCLEOTIDE SEQUENCE [LARGE SCALE GENOMIC DNA]</scope>
    <source>
        <strain evidence="4">JCM 16908</strain>
    </source>
</reference>
<comment type="caution">
    <text evidence="3">The sequence shown here is derived from an EMBL/GenBank/DDBJ whole genome shotgun (WGS) entry which is preliminary data.</text>
</comment>
<dbReference type="CDD" id="cd05327">
    <property type="entry name" value="retinol-DH_like_SDR_c_like"/>
    <property type="match status" value="1"/>
</dbReference>
<evidence type="ECO:0000313" key="3">
    <source>
        <dbReference type="EMBL" id="GAA3826448.1"/>
    </source>
</evidence>